<accession>A0A2U3MY22</accession>
<dbReference type="Proteomes" id="UP000245974">
    <property type="component" value="Unassembled WGS sequence"/>
</dbReference>
<feature type="region of interest" description="Disordered" evidence="1">
    <location>
        <begin position="1"/>
        <end position="31"/>
    </location>
</feature>
<proteinExistence type="predicted"/>
<feature type="compositionally biased region" description="Polar residues" evidence="1">
    <location>
        <begin position="1"/>
        <end position="20"/>
    </location>
</feature>
<evidence type="ECO:0000256" key="1">
    <source>
        <dbReference type="SAM" id="MobiDB-lite"/>
    </source>
</evidence>
<dbReference type="InParanoid" id="A0A2U3MY22"/>
<organism evidence="2 3">
    <name type="scientific">Acinetobacter stercoris</name>
    <dbReference type="NCBI Taxonomy" id="2126983"/>
    <lineage>
        <taxon>Bacteria</taxon>
        <taxon>Pseudomonadati</taxon>
        <taxon>Pseudomonadota</taxon>
        <taxon>Gammaproteobacteria</taxon>
        <taxon>Moraxellales</taxon>
        <taxon>Moraxellaceae</taxon>
        <taxon>Acinetobacter</taxon>
    </lineage>
</organism>
<evidence type="ECO:0000313" key="3">
    <source>
        <dbReference type="Proteomes" id="UP000245974"/>
    </source>
</evidence>
<gene>
    <name evidence="2" type="ORF">KPC_1442</name>
</gene>
<reference evidence="3" key="1">
    <citation type="submission" date="2018-03" db="EMBL/GenBank/DDBJ databases">
        <authorList>
            <person name="Blom J."/>
        </authorList>
    </citation>
    <scope>NUCLEOTIDE SEQUENCE [LARGE SCALE GENOMIC DNA]</scope>
    <source>
        <strain evidence="3">KPC-SM-21</strain>
    </source>
</reference>
<name>A0A2U3MY22_9GAMM</name>
<protein>
    <submittedName>
        <fullName evidence="2">Uncharacterized protein</fullName>
    </submittedName>
</protein>
<sequence>MGITLSACNGSTPQQDSTSHQEAENDVSENNDHVQGMKLRDVAGQATIQTSNVAIPDIKQMSKKELQLAGRYHVQISCKDPFPKCDSGSAEFIINLLPDGTAYRTFVYFGRVSNEISGSESPIVNDSVNHQDTWEYDPANNEIIIHRAYNVDFYYDVIDENTIQMKLEKILHGKEENIAYFEAGNPAPSKAYKFEKYDDH</sequence>
<evidence type="ECO:0000313" key="2">
    <source>
        <dbReference type="EMBL" id="SPL70264.1"/>
    </source>
</evidence>
<dbReference type="AlphaFoldDB" id="A0A2U3MY22"/>
<keyword evidence="3" id="KW-1185">Reference proteome</keyword>
<dbReference type="EMBL" id="OOGT01000050">
    <property type="protein sequence ID" value="SPL70264.1"/>
    <property type="molecule type" value="Genomic_DNA"/>
</dbReference>